<dbReference type="GeneID" id="65081012"/>
<dbReference type="RefSeq" id="XP_041677084.1">
    <property type="nucleotide sequence ID" value="XM_041822367.1"/>
</dbReference>
<protein>
    <submittedName>
        <fullName evidence="1">Uncharacterized protein</fullName>
    </submittedName>
</protein>
<gene>
    <name evidence="1" type="ORF">FMAN_01740</name>
</gene>
<dbReference type="AlphaFoldDB" id="A0A1L7SK58"/>
<comment type="caution">
    <text evidence="1">The sequence shown here is derived from an EMBL/GenBank/DDBJ whole genome shotgun (WGS) entry which is preliminary data.</text>
</comment>
<proteinExistence type="predicted"/>
<reference evidence="2" key="1">
    <citation type="journal article" date="2016" name="Genome Biol. Evol.">
        <title>Comparative 'omics' of the Fusarium fujikuroi species complex highlights differences in genetic potential and metabolite synthesis.</title>
        <authorList>
            <person name="Niehaus E.-M."/>
            <person name="Muensterkoetter M."/>
            <person name="Proctor R.H."/>
            <person name="Brown D.W."/>
            <person name="Sharon A."/>
            <person name="Idan Y."/>
            <person name="Oren-Young L."/>
            <person name="Sieber C.M."/>
            <person name="Novak O."/>
            <person name="Pencik A."/>
            <person name="Tarkowska D."/>
            <person name="Hromadova K."/>
            <person name="Freeman S."/>
            <person name="Maymon M."/>
            <person name="Elazar M."/>
            <person name="Youssef S.A."/>
            <person name="El-Shabrawy E.S.M."/>
            <person name="Shalaby A.B.A."/>
            <person name="Houterman P."/>
            <person name="Brock N.L."/>
            <person name="Burkhardt I."/>
            <person name="Tsavkelova E.A."/>
            <person name="Dickschat J.S."/>
            <person name="Galuszka P."/>
            <person name="Gueldener U."/>
            <person name="Tudzynski B."/>
        </authorList>
    </citation>
    <scope>NUCLEOTIDE SEQUENCE [LARGE SCALE GENOMIC DNA]</scope>
    <source>
        <strain evidence="2">MRC7560</strain>
    </source>
</reference>
<dbReference type="VEuPathDB" id="FungiDB:FMAN_01740"/>
<dbReference type="Proteomes" id="UP000184255">
    <property type="component" value="Unassembled WGS sequence"/>
</dbReference>
<dbReference type="EMBL" id="FCQH01000001">
    <property type="protein sequence ID" value="CVK84813.1"/>
    <property type="molecule type" value="Genomic_DNA"/>
</dbReference>
<accession>A0A1L7SK58</accession>
<sequence length="665" mass="75562">MPDEYSGFAHWDLENSDSDSFDEDDEPVVLPRCCLCQFKFELLDSIVVFNPQNRYLPPIWEGQYFGNGETVSMENGYHSSCVNQFTVDFSLDDNIGDAICNVTHYRNFGDFVKEPLASFETNRLRRLKEMLAQEFMNIIGGRLPLEVCENIGSHCLRDYATRLFKDAWAKKGHFGARDAAVRVTKSHAIWAQRIEFEGIQYIKSLSTTRRNQSDTKLFEATDGTRVNIYFAEDPLGIREVVMTRDDNTVLAQGENLSWVINRGVALPFWFKLESDGLKLRNLAMTKTKKAVANYQQRRWAVLPQHLGSCQFAPPPGYDNLTEEKPIRAVDWNLPGCRGYSVLMDADCVRDIVPNNGGGSSSRLMDTNINHAGAWVYIPIDPDEQVVELWRRYFEFPSSPNLTMLRSLLIRTNKGRSFFLGSHSASHYTSGRESRLTYHAIAELSPTEPTRMFYGKTENLRFWLGFEQVATRDLNAVISSVKPAMPIACSNADFFTSTANLQNVRTISVCRGWRECLVLSHADPPGEGIAGMLLTYADGRQRSVGQIRLDYMDPPLVVTSGKFWLGSDKSEEERLSGGFWPSRSNINWVEVDTPLEDEKREYFEVPLTGSLEWHSYMAGDYYRHLVIHHESNKLQDKVDEIGEMLAREVESGELGPAVVKAISLEF</sequence>
<name>A0A1L7SK58_FUSMA</name>
<keyword evidence="2" id="KW-1185">Reference proteome</keyword>
<evidence type="ECO:0000313" key="2">
    <source>
        <dbReference type="Proteomes" id="UP000184255"/>
    </source>
</evidence>
<evidence type="ECO:0000313" key="1">
    <source>
        <dbReference type="EMBL" id="CVK84813.1"/>
    </source>
</evidence>
<organism evidence="1 2">
    <name type="scientific">Fusarium mangiferae</name>
    <name type="common">Mango malformation disease fungus</name>
    <dbReference type="NCBI Taxonomy" id="192010"/>
    <lineage>
        <taxon>Eukaryota</taxon>
        <taxon>Fungi</taxon>
        <taxon>Dikarya</taxon>
        <taxon>Ascomycota</taxon>
        <taxon>Pezizomycotina</taxon>
        <taxon>Sordariomycetes</taxon>
        <taxon>Hypocreomycetidae</taxon>
        <taxon>Hypocreales</taxon>
        <taxon>Nectriaceae</taxon>
        <taxon>Fusarium</taxon>
        <taxon>Fusarium fujikuroi species complex</taxon>
    </lineage>
</organism>